<evidence type="ECO:0000313" key="6">
    <source>
        <dbReference type="WBParaSite" id="maker-PairedContig_3872-snap-gene-1.6-mRNA-1"/>
    </source>
</evidence>
<evidence type="ECO:0000256" key="3">
    <source>
        <dbReference type="ARBA" id="ARBA00023778"/>
    </source>
</evidence>
<dbReference type="SMART" id="SM00028">
    <property type="entry name" value="TPR"/>
    <property type="match status" value="7"/>
</dbReference>
<reference evidence="5 6" key="1">
    <citation type="submission" date="2016-11" db="UniProtKB">
        <authorList>
            <consortium name="WormBaseParasite"/>
        </authorList>
    </citation>
    <scope>IDENTIFICATION</scope>
    <source>
        <strain evidence="5 6">pt0022</strain>
    </source>
</reference>
<dbReference type="Pfam" id="PF13181">
    <property type="entry name" value="TPR_8"/>
    <property type="match status" value="3"/>
</dbReference>
<feature type="repeat" description="TPR" evidence="4">
    <location>
        <begin position="271"/>
        <end position="304"/>
    </location>
</feature>
<evidence type="ECO:0000256" key="2">
    <source>
        <dbReference type="ARBA" id="ARBA00022803"/>
    </source>
</evidence>
<dbReference type="PANTHER" id="PTHR44186">
    <property type="match status" value="1"/>
</dbReference>
<dbReference type="WBParaSite" id="maker-PairedContig_3872-snap-gene-0.9-mRNA-1">
    <property type="protein sequence ID" value="maker-PairedContig_3872-snap-gene-0.9-mRNA-1"/>
    <property type="gene ID" value="maker-PairedContig_3872-snap-gene-0.9"/>
</dbReference>
<dbReference type="InterPro" id="IPR011990">
    <property type="entry name" value="TPR-like_helical_dom_sf"/>
</dbReference>
<dbReference type="SUPFAM" id="SSF48452">
    <property type="entry name" value="TPR-like"/>
    <property type="match status" value="1"/>
</dbReference>
<dbReference type="GO" id="GO:0036064">
    <property type="term" value="C:ciliary basal body"/>
    <property type="evidence" value="ECO:0007669"/>
    <property type="project" value="TreeGrafter"/>
</dbReference>
<name>A0A1I8EPM7_WUCBA</name>
<dbReference type="PANTHER" id="PTHR44186:SF1">
    <property type="entry name" value="BARDET-BIEDL SYNDROME 4 PROTEIN"/>
    <property type="match status" value="1"/>
</dbReference>
<evidence type="ECO:0000256" key="1">
    <source>
        <dbReference type="ARBA" id="ARBA00022737"/>
    </source>
</evidence>
<protein>
    <submittedName>
        <fullName evidence="5 6">TPR_REGION domain-containing protein</fullName>
    </submittedName>
</protein>
<dbReference type="WBParaSite" id="maker-PairedContig_3872-snap-gene-1.6-mRNA-1">
    <property type="protein sequence ID" value="maker-PairedContig_3872-snap-gene-1.6-mRNA-1"/>
    <property type="gene ID" value="maker-PairedContig_3872-snap-gene-1.6"/>
</dbReference>
<feature type="repeat" description="TPR" evidence="4">
    <location>
        <begin position="237"/>
        <end position="270"/>
    </location>
</feature>
<feature type="repeat" description="TPR" evidence="4">
    <location>
        <begin position="407"/>
        <end position="440"/>
    </location>
</feature>
<organism evidence="6">
    <name type="scientific">Wuchereria bancrofti</name>
    <dbReference type="NCBI Taxonomy" id="6293"/>
    <lineage>
        <taxon>Eukaryota</taxon>
        <taxon>Metazoa</taxon>
        <taxon>Ecdysozoa</taxon>
        <taxon>Nematoda</taxon>
        <taxon>Chromadorea</taxon>
        <taxon>Rhabditida</taxon>
        <taxon>Spirurina</taxon>
        <taxon>Spiruromorpha</taxon>
        <taxon>Filarioidea</taxon>
        <taxon>Onchocercidae</taxon>
        <taxon>Wuchereria</taxon>
    </lineage>
</organism>
<dbReference type="GO" id="GO:0061512">
    <property type="term" value="P:protein localization to cilium"/>
    <property type="evidence" value="ECO:0007669"/>
    <property type="project" value="TreeGrafter"/>
</dbReference>
<dbReference type="STRING" id="6293.A0A1I8EPM7"/>
<accession>A0A1I8EPM7</accession>
<keyword evidence="2 4" id="KW-0802">TPR repeat</keyword>
<dbReference type="AlphaFoldDB" id="A0A1I8EPM7"/>
<dbReference type="PROSITE" id="PS50005">
    <property type="entry name" value="TPR"/>
    <property type="match status" value="3"/>
</dbReference>
<evidence type="ECO:0000256" key="4">
    <source>
        <dbReference type="PROSITE-ProRule" id="PRU00339"/>
    </source>
</evidence>
<proteinExistence type="inferred from homology"/>
<dbReference type="GO" id="GO:0060271">
    <property type="term" value="P:cilium assembly"/>
    <property type="evidence" value="ECO:0007669"/>
    <property type="project" value="TreeGrafter"/>
</dbReference>
<dbReference type="InterPro" id="IPR019734">
    <property type="entry name" value="TPR_rpt"/>
</dbReference>
<comment type="similarity">
    <text evidence="3">Belongs to the BBS4 family.</text>
</comment>
<sequence>MSAVKVILCGKERLSIHGNTNTLHLVSKAQISMSDDGDENSTSDGGRTVSFVKLGVKNKPTSPGSDLDALQGSTEFNGDMLLKEKVIAKSKKRELQGLDRRNFILHQRFVRRDFNACKALVKEMADEYSEMCEYPFCIRGKIARMEGDFREALIWLKAQLVNPVSGVYMREIGRLYFLLGSHIKASEVFLDSIKLNKKDWKSYYLRAMALYHIKQDSESTFKAQECLLTAPKTARHVEILTFLARLCEQRNDIKLAIEAQKKALELEPANLDLLTNMGLLYARWQNDDQAFDAFGKALSYDPAHPQSILAAGSIIQTNGEHEVALTKYRIAAKNCEYNGPLWNNIGMCFFGKGKCVAAISCLRKANYLCPLEWKICYNLGIVYNAVQQYASAYHFLSSAVNLNTRSTMPYMALAVVLTNLDDNTNASKAYDRALQLDKNNSAQIRLNYAIFKAKQKELKKSAESLQEFYKAITNKRTFSQEMMFAADNLKRYLGQTDKCDEATHTYSNP</sequence>
<dbReference type="Gene3D" id="1.25.40.10">
    <property type="entry name" value="Tetratricopeptide repeat domain"/>
    <property type="match status" value="2"/>
</dbReference>
<evidence type="ECO:0000313" key="5">
    <source>
        <dbReference type="WBParaSite" id="maker-PairedContig_3872-snap-gene-0.9-mRNA-1"/>
    </source>
</evidence>
<keyword evidence="1" id="KW-0677">Repeat</keyword>